<dbReference type="Pfam" id="PF00768">
    <property type="entry name" value="Peptidase_S11"/>
    <property type="match status" value="1"/>
</dbReference>
<keyword evidence="7 14" id="KW-0732">Signal</keyword>
<dbReference type="InterPro" id="IPR018044">
    <property type="entry name" value="Peptidase_S11"/>
</dbReference>
<dbReference type="GO" id="GO:0004180">
    <property type="term" value="F:carboxypeptidase activity"/>
    <property type="evidence" value="ECO:0007669"/>
    <property type="project" value="UniProtKB-KW"/>
</dbReference>
<sequence>MRYPKVLALAAAAFGALASQPASPAPAPVPDEIPIALLVDLSTGQTLYAREAERRFTPASVTKVMTAYLAFKLISEGDLHPGQRFQYTPELEDEWYAEGSNMFLRAGEQPTIGQLLLGITTVSGNDASVALAIAATGSLENWLELMNANAEELGMHDTHFGSANGYPDGGQTYTSARDLALLAEAMTRDYPALYQRYFGHRTLRWRNITQANHDPVTGVVAGADGIKTGYTREAGFTFLGSGERDGRRLVMVLAGAPDSRTRDDAAREFLEWGFSDFEQATVIPAGVEVGSALVQDGAERNVRLRTAADVVASLPRGEAADHWTMEVVYRGPITAPIAAGDPVARLQLSVDGQLVLEVPLEAADSVAKANALQRVLNALRKWTA</sequence>
<evidence type="ECO:0000256" key="3">
    <source>
        <dbReference type="ARBA" id="ARBA00007164"/>
    </source>
</evidence>
<evidence type="ECO:0000256" key="12">
    <source>
        <dbReference type="ARBA" id="ARBA00034000"/>
    </source>
</evidence>
<feature type="domain" description="Peptidase S11 D-Ala-D-Ala carboxypeptidase A C-terminal" evidence="15">
    <location>
        <begin position="277"/>
        <end position="368"/>
    </location>
</feature>
<accession>A0ABU9IDQ0</accession>
<evidence type="ECO:0000256" key="9">
    <source>
        <dbReference type="ARBA" id="ARBA00022960"/>
    </source>
</evidence>
<feature type="chain" id="PRO_5045098642" description="serine-type D-Ala-D-Ala carboxypeptidase" evidence="14">
    <location>
        <begin position="25"/>
        <end position="384"/>
    </location>
</feature>
<dbReference type="SUPFAM" id="SSF56601">
    <property type="entry name" value="beta-lactamase/transpeptidase-like"/>
    <property type="match status" value="1"/>
</dbReference>
<keyword evidence="8 16" id="KW-0378">Hydrolase</keyword>
<evidence type="ECO:0000256" key="4">
    <source>
        <dbReference type="ARBA" id="ARBA00012448"/>
    </source>
</evidence>
<organism evidence="16 17">
    <name type="scientific">Aurantiacibacter gilvus</name>
    <dbReference type="NCBI Taxonomy" id="3139141"/>
    <lineage>
        <taxon>Bacteria</taxon>
        <taxon>Pseudomonadati</taxon>
        <taxon>Pseudomonadota</taxon>
        <taxon>Alphaproteobacteria</taxon>
        <taxon>Sphingomonadales</taxon>
        <taxon>Erythrobacteraceae</taxon>
        <taxon>Aurantiacibacter</taxon>
    </lineage>
</organism>
<keyword evidence="11" id="KW-0961">Cell wall biogenesis/degradation</keyword>
<keyword evidence="5 16" id="KW-0121">Carboxypeptidase</keyword>
<evidence type="ECO:0000313" key="17">
    <source>
        <dbReference type="Proteomes" id="UP001497045"/>
    </source>
</evidence>
<evidence type="ECO:0000256" key="7">
    <source>
        <dbReference type="ARBA" id="ARBA00022729"/>
    </source>
</evidence>
<evidence type="ECO:0000256" key="2">
    <source>
        <dbReference type="ARBA" id="ARBA00004752"/>
    </source>
</evidence>
<name>A0ABU9IDQ0_9SPHN</name>
<keyword evidence="10" id="KW-0573">Peptidoglycan synthesis</keyword>
<comment type="caution">
    <text evidence="16">The sequence shown here is derived from an EMBL/GenBank/DDBJ whole genome shotgun (WGS) entry which is preliminary data.</text>
</comment>
<dbReference type="RefSeq" id="WP_341672824.1">
    <property type="nucleotide sequence ID" value="NZ_JBBYHV010000001.1"/>
</dbReference>
<dbReference type="Pfam" id="PF07943">
    <property type="entry name" value="PBP5_C"/>
    <property type="match status" value="1"/>
</dbReference>
<evidence type="ECO:0000256" key="8">
    <source>
        <dbReference type="ARBA" id="ARBA00022801"/>
    </source>
</evidence>
<reference evidence="16 17" key="1">
    <citation type="submission" date="2024-04" db="EMBL/GenBank/DDBJ databases">
        <title>Aurantiacibacter sp. DGU6 16S ribosomal RNA gene Genome sequencing and assembly.</title>
        <authorList>
            <person name="Park S."/>
        </authorList>
    </citation>
    <scope>NUCLEOTIDE SEQUENCE [LARGE SCALE GENOMIC DNA]</scope>
    <source>
        <strain evidence="16 17">DGU6</strain>
    </source>
</reference>
<evidence type="ECO:0000256" key="1">
    <source>
        <dbReference type="ARBA" id="ARBA00003217"/>
    </source>
</evidence>
<dbReference type="InterPro" id="IPR012338">
    <property type="entry name" value="Beta-lactam/transpept-like"/>
</dbReference>
<dbReference type="EMBL" id="JBBYHV010000001">
    <property type="protein sequence ID" value="MEL1250302.1"/>
    <property type="molecule type" value="Genomic_DNA"/>
</dbReference>
<dbReference type="Gene3D" id="2.60.410.10">
    <property type="entry name" value="D-Ala-D-Ala carboxypeptidase, C-terminal domain"/>
    <property type="match status" value="1"/>
</dbReference>
<dbReference type="EC" id="3.4.16.4" evidence="4"/>
<proteinExistence type="inferred from homology"/>
<keyword evidence="17" id="KW-1185">Reference proteome</keyword>
<dbReference type="SUPFAM" id="SSF69189">
    <property type="entry name" value="Penicillin-binding protein associated domain"/>
    <property type="match status" value="1"/>
</dbReference>
<keyword evidence="9" id="KW-0133">Cell shape</keyword>
<dbReference type="InterPro" id="IPR015956">
    <property type="entry name" value="Peniciliin-bd_prot_C_sf"/>
</dbReference>
<dbReference type="InterPro" id="IPR037167">
    <property type="entry name" value="Peptidase_S11_C_sf"/>
</dbReference>
<dbReference type="PRINTS" id="PR00725">
    <property type="entry name" value="DADACBPTASE1"/>
</dbReference>
<evidence type="ECO:0000259" key="15">
    <source>
        <dbReference type="SMART" id="SM00936"/>
    </source>
</evidence>
<feature type="signal peptide" evidence="14">
    <location>
        <begin position="1"/>
        <end position="24"/>
    </location>
</feature>
<keyword evidence="6" id="KW-0645">Protease</keyword>
<dbReference type="PANTHER" id="PTHR21581">
    <property type="entry name" value="D-ALANYL-D-ALANINE CARBOXYPEPTIDASE"/>
    <property type="match status" value="1"/>
</dbReference>
<comment type="function">
    <text evidence="1">Removes C-terminal D-alanyl residues from sugar-peptide cell wall precursors.</text>
</comment>
<comment type="similarity">
    <text evidence="3 13">Belongs to the peptidase S11 family.</text>
</comment>
<evidence type="ECO:0000313" key="16">
    <source>
        <dbReference type="EMBL" id="MEL1250302.1"/>
    </source>
</evidence>
<comment type="pathway">
    <text evidence="2">Cell wall biogenesis; peptidoglycan biosynthesis.</text>
</comment>
<dbReference type="InterPro" id="IPR001967">
    <property type="entry name" value="Peptidase_S11_N"/>
</dbReference>
<comment type="catalytic activity">
    <reaction evidence="12">
        <text>Preferential cleavage: (Ac)2-L-Lys-D-Ala-|-D-Ala. Also transpeptidation of peptidyl-alanyl moieties that are N-acyl substituents of D-alanine.</text>
        <dbReference type="EC" id="3.4.16.4"/>
    </reaction>
</comment>
<evidence type="ECO:0000256" key="5">
    <source>
        <dbReference type="ARBA" id="ARBA00022645"/>
    </source>
</evidence>
<protein>
    <recommendedName>
        <fullName evidence="4">serine-type D-Ala-D-Ala carboxypeptidase</fullName>
        <ecNumber evidence="4">3.4.16.4</ecNumber>
    </recommendedName>
</protein>
<dbReference type="SMART" id="SM00936">
    <property type="entry name" value="PBP5_C"/>
    <property type="match status" value="1"/>
</dbReference>
<dbReference type="PANTHER" id="PTHR21581:SF6">
    <property type="entry name" value="TRAFFICKING PROTEIN PARTICLE COMPLEX SUBUNIT 12"/>
    <property type="match status" value="1"/>
</dbReference>
<evidence type="ECO:0000256" key="14">
    <source>
        <dbReference type="SAM" id="SignalP"/>
    </source>
</evidence>
<evidence type="ECO:0000256" key="10">
    <source>
        <dbReference type="ARBA" id="ARBA00022984"/>
    </source>
</evidence>
<gene>
    <name evidence="16" type="ORF">AAEO60_06425</name>
</gene>
<evidence type="ECO:0000256" key="6">
    <source>
        <dbReference type="ARBA" id="ARBA00022670"/>
    </source>
</evidence>
<evidence type="ECO:0000256" key="11">
    <source>
        <dbReference type="ARBA" id="ARBA00023316"/>
    </source>
</evidence>
<dbReference type="Proteomes" id="UP001497045">
    <property type="component" value="Unassembled WGS sequence"/>
</dbReference>
<dbReference type="Gene3D" id="3.40.710.10">
    <property type="entry name" value="DD-peptidase/beta-lactamase superfamily"/>
    <property type="match status" value="1"/>
</dbReference>
<evidence type="ECO:0000256" key="13">
    <source>
        <dbReference type="RuleBase" id="RU004016"/>
    </source>
</evidence>
<dbReference type="InterPro" id="IPR012907">
    <property type="entry name" value="Peptidase_S11_C"/>
</dbReference>